<dbReference type="GO" id="GO:0009378">
    <property type="term" value="F:four-way junction helicase activity"/>
    <property type="evidence" value="ECO:0007669"/>
    <property type="project" value="TreeGrafter"/>
</dbReference>
<organism evidence="18 19">
    <name type="scientific">Clitoria ternatea</name>
    <name type="common">Butterfly pea</name>
    <dbReference type="NCBI Taxonomy" id="43366"/>
    <lineage>
        <taxon>Eukaryota</taxon>
        <taxon>Viridiplantae</taxon>
        <taxon>Streptophyta</taxon>
        <taxon>Embryophyta</taxon>
        <taxon>Tracheophyta</taxon>
        <taxon>Spermatophyta</taxon>
        <taxon>Magnoliopsida</taxon>
        <taxon>eudicotyledons</taxon>
        <taxon>Gunneridae</taxon>
        <taxon>Pentapetalae</taxon>
        <taxon>rosids</taxon>
        <taxon>fabids</taxon>
        <taxon>Fabales</taxon>
        <taxon>Fabaceae</taxon>
        <taxon>Papilionoideae</taxon>
        <taxon>50 kb inversion clade</taxon>
        <taxon>NPAAA clade</taxon>
        <taxon>indigoferoid/millettioid clade</taxon>
        <taxon>Phaseoleae</taxon>
        <taxon>Clitoria</taxon>
    </lineage>
</organism>
<evidence type="ECO:0000256" key="13">
    <source>
        <dbReference type="SAM" id="SignalP"/>
    </source>
</evidence>
<evidence type="ECO:0000256" key="9">
    <source>
        <dbReference type="ARBA" id="ARBA00023242"/>
    </source>
</evidence>
<comment type="similarity">
    <text evidence="2">Belongs to the helicase family. RecQ subfamily.</text>
</comment>
<dbReference type="PROSITE" id="PS50206">
    <property type="entry name" value="RHODANESE_3"/>
    <property type="match status" value="1"/>
</dbReference>
<feature type="signal peptide" evidence="13">
    <location>
        <begin position="1"/>
        <end position="21"/>
    </location>
</feature>
<dbReference type="SMART" id="SM00487">
    <property type="entry name" value="DEXDc"/>
    <property type="match status" value="1"/>
</dbReference>
<dbReference type="InterPro" id="IPR001650">
    <property type="entry name" value="Helicase_C-like"/>
</dbReference>
<dbReference type="GO" id="GO:0070417">
    <property type="term" value="P:cellular response to cold"/>
    <property type="evidence" value="ECO:0007669"/>
    <property type="project" value="UniProtKB-ARBA"/>
</dbReference>
<dbReference type="InterPro" id="IPR001763">
    <property type="entry name" value="Rhodanese-like_dom"/>
</dbReference>
<comment type="catalytic activity">
    <reaction evidence="10">
        <text>Couples ATP hydrolysis with the unwinding of duplex DNA by translocating in the 3'-5' direction.</text>
        <dbReference type="EC" id="5.6.2.4"/>
    </reaction>
</comment>
<evidence type="ECO:0000256" key="3">
    <source>
        <dbReference type="ARBA" id="ARBA00022741"/>
    </source>
</evidence>
<dbReference type="PROSITE" id="PS50967">
    <property type="entry name" value="HRDC"/>
    <property type="match status" value="1"/>
</dbReference>
<dbReference type="SUPFAM" id="SSF47819">
    <property type="entry name" value="HRDC-like"/>
    <property type="match status" value="1"/>
</dbReference>
<dbReference type="GO" id="GO:0000724">
    <property type="term" value="P:double-strand break repair via homologous recombination"/>
    <property type="evidence" value="ECO:0007669"/>
    <property type="project" value="TreeGrafter"/>
</dbReference>
<dbReference type="GO" id="GO:0003677">
    <property type="term" value="F:DNA binding"/>
    <property type="evidence" value="ECO:0007669"/>
    <property type="project" value="UniProtKB-KW"/>
</dbReference>
<keyword evidence="3" id="KW-0547">Nucleotide-binding</keyword>
<dbReference type="GO" id="GO:0043138">
    <property type="term" value="F:3'-5' DNA helicase activity"/>
    <property type="evidence" value="ECO:0007669"/>
    <property type="project" value="UniProtKB-EC"/>
</dbReference>
<evidence type="ECO:0000256" key="12">
    <source>
        <dbReference type="SAM" id="MobiDB-lite"/>
    </source>
</evidence>
<dbReference type="InterPro" id="IPR002121">
    <property type="entry name" value="HRDC_dom"/>
</dbReference>
<evidence type="ECO:0000256" key="2">
    <source>
        <dbReference type="ARBA" id="ARBA00005446"/>
    </source>
</evidence>
<evidence type="ECO:0000256" key="11">
    <source>
        <dbReference type="ARBA" id="ARBA00034808"/>
    </source>
</evidence>
<gene>
    <name evidence="18" type="ORF">RJT34_13296</name>
</gene>
<dbReference type="EC" id="5.6.2.4" evidence="11"/>
<feature type="domain" description="Rhodanese" evidence="14">
    <location>
        <begin position="843"/>
        <end position="885"/>
    </location>
</feature>
<sequence length="1367" mass="153569">MPSPFIILVLSLLSLLSFTSSNTITLLLSHSFTKHPDPFHSLKLAASSSLTRAHHLKHHLFLTTPLSIKSYGGYSIDLNFGSTVGSLLLENLDFPGKIVPYFLVGCSILSTRQPSCIAGFDRRKESLPSQMGLKRFSYYLISYSFDDAPKNSDLILHTGSTSDSKTNGISYTPFHRNPSVNNFAFLDYYYVNLRKNVQGACSFITTEMRGSEANLGKGVKCDDKIPQVNWLHHANSHENFSSQAKFLSSKFLYHKNPSCQEQIPATARFVVRQSQNIQGSQREQIEKAWLALSSLQNSSRNYAQPGKTVEVASWLHENRRTTSFQGNCENDKPKHPDVTTTPIAINYCSRGLDASVNRHTKHTGQINESSKHIADDIDDDDAILENIDVDQIVEKYQSSCTPKSSISKLPPLTPAAEKDNFAGQGGHVLPPELCLDCIHGHKLGFCPEAVSHLQELKDSLIAVSNELLDNCENLSSDEIAKLRHDRSQLNKQIQQLEKYIHSSNLNEERQKSHFSASIAPPTFVYETPRQSVLSNESKGYDAQAYNGNGTYGSSFQSLPPISVDMYSMSTGPMEREAFIPKIIEVNYIEGSGDKRWSSQDFPWTKKLEVNNKRVFGNHSFRPNQREVINATMSGCDVFVLMPTGGGKSLTYQLPALISPGITLVISPLVSLIQDQIMHLLQANIPAAYLSANMEWAEQQEILRELNSDYCKYKLLYVTPEKVARSDVLLRNLESLHVRELLSRIVIDEAHCVSQWGHDFRPDYQGLGILKQRFPSTPVLALTATATASVKEDVVQALGLVNCIVFRQSFNRPNLWYSVLPKTKKCLEDIDRFIRENHFDECGIIYCLSRMDCEKVAEKLQECGHKCAFYHGSMDLAQRAFVQKQWSKDEINIICATVAFGMGINKPDVRFVIHHSLPKSIEGYHQECGRAGRDGLRSSCVLYYSYSDYIRVKHMLSLGAIEQSPMTSGYNRSNMANSGRMLETNTENLLRMVSYCENDVDCRRLLQLVHFGEKFDSSTCQKTCDNCMKTTSFIDKDVTDIAKQLVELVKLMGQKFSSSHILEVYRGSLSQLVKKHRHETVSLHGAGKHLAKGEASRILHHLVVEDFLVEEVKKSDIYGSVSSILKVNEPKARNLLAGKRIILRFPSSVKALKPGKIDVTPAKGSLTSVKLNVPVIDTPAQLQTEVDLNLSAKLYTALRMLRTTLLREAAEGVMAYHIFGNATLQQISRRVPRTKEELLDINGISKTKVSKYGDRLLETIENTVNEYYKLDKNSRGSTDSGKRRRETNGETHVNADDGDALTISTDRSKKRTVKRQNRKAVIYDSDNEDYFHGCLDEDLDYDIIEIDALDKLTDKNAEGRVLPQWTAS</sequence>
<dbReference type="SUPFAM" id="SSF50630">
    <property type="entry name" value="Acid proteases"/>
    <property type="match status" value="1"/>
</dbReference>
<feature type="domain" description="HRDC" evidence="15">
    <location>
        <begin position="1187"/>
        <end position="1269"/>
    </location>
</feature>
<evidence type="ECO:0000256" key="1">
    <source>
        <dbReference type="ARBA" id="ARBA00004123"/>
    </source>
</evidence>
<dbReference type="SMART" id="SM00341">
    <property type="entry name" value="HRDC"/>
    <property type="match status" value="1"/>
</dbReference>
<evidence type="ECO:0000259" key="16">
    <source>
        <dbReference type="PROSITE" id="PS51192"/>
    </source>
</evidence>
<dbReference type="PROSITE" id="PS51194">
    <property type="entry name" value="HELICASE_CTER"/>
    <property type="match status" value="1"/>
</dbReference>
<dbReference type="InterPro" id="IPR011545">
    <property type="entry name" value="DEAD/DEAH_box_helicase_dom"/>
</dbReference>
<evidence type="ECO:0000256" key="4">
    <source>
        <dbReference type="ARBA" id="ARBA00022801"/>
    </source>
</evidence>
<keyword evidence="7" id="KW-0238">DNA-binding</keyword>
<dbReference type="Pfam" id="PF00271">
    <property type="entry name" value="Helicase_C"/>
    <property type="match status" value="1"/>
</dbReference>
<dbReference type="PANTHER" id="PTHR13710:SF156">
    <property type="entry name" value="ATP-DEPENDENT DNA HELICASE Q-LIKE 4B"/>
    <property type="match status" value="1"/>
</dbReference>
<dbReference type="InterPro" id="IPR014001">
    <property type="entry name" value="Helicase_ATP-bd"/>
</dbReference>
<dbReference type="GO" id="GO:0005737">
    <property type="term" value="C:cytoplasm"/>
    <property type="evidence" value="ECO:0007669"/>
    <property type="project" value="TreeGrafter"/>
</dbReference>
<dbReference type="GO" id="GO:0005634">
    <property type="term" value="C:nucleus"/>
    <property type="evidence" value="ECO:0007669"/>
    <property type="project" value="UniProtKB-SubCell"/>
</dbReference>
<dbReference type="SUPFAM" id="SSF52540">
    <property type="entry name" value="P-loop containing nucleoside triphosphate hydrolases"/>
    <property type="match status" value="2"/>
</dbReference>
<evidence type="ECO:0000256" key="7">
    <source>
        <dbReference type="ARBA" id="ARBA00023125"/>
    </source>
</evidence>
<dbReference type="CDD" id="cd17920">
    <property type="entry name" value="DEXHc_RecQ"/>
    <property type="match status" value="1"/>
</dbReference>
<evidence type="ECO:0000256" key="10">
    <source>
        <dbReference type="ARBA" id="ARBA00034617"/>
    </source>
</evidence>
<dbReference type="CDD" id="cd18794">
    <property type="entry name" value="SF2_C_RecQ"/>
    <property type="match status" value="1"/>
</dbReference>
<dbReference type="Gene3D" id="1.10.10.10">
    <property type="entry name" value="Winged helix-like DNA-binding domain superfamily/Winged helix DNA-binding domain"/>
    <property type="match status" value="1"/>
</dbReference>
<dbReference type="InterPro" id="IPR018982">
    <property type="entry name" value="RQC_domain"/>
</dbReference>
<feature type="compositionally biased region" description="Basic and acidic residues" evidence="12">
    <location>
        <begin position="1285"/>
        <end position="1294"/>
    </location>
</feature>
<feature type="chain" id="PRO_5042898709" description="DNA 3'-5' helicase" evidence="13">
    <location>
        <begin position="22"/>
        <end position="1367"/>
    </location>
</feature>
<dbReference type="Gene3D" id="3.40.50.300">
    <property type="entry name" value="P-loop containing nucleotide triphosphate hydrolases"/>
    <property type="match status" value="2"/>
</dbReference>
<evidence type="ECO:0000256" key="8">
    <source>
        <dbReference type="ARBA" id="ARBA00023235"/>
    </source>
</evidence>
<dbReference type="GO" id="GO:0016787">
    <property type="term" value="F:hydrolase activity"/>
    <property type="evidence" value="ECO:0007669"/>
    <property type="project" value="UniProtKB-KW"/>
</dbReference>
<evidence type="ECO:0000259" key="17">
    <source>
        <dbReference type="PROSITE" id="PS51194"/>
    </source>
</evidence>
<dbReference type="GO" id="GO:0005694">
    <property type="term" value="C:chromosome"/>
    <property type="evidence" value="ECO:0007669"/>
    <property type="project" value="TreeGrafter"/>
</dbReference>
<dbReference type="InterPro" id="IPR010997">
    <property type="entry name" value="HRDC-like_sf"/>
</dbReference>
<comment type="caution">
    <text evidence="18">The sequence shown here is derived from an EMBL/GenBank/DDBJ whole genome shotgun (WGS) entry which is preliminary data.</text>
</comment>
<accession>A0AAN9JNR8</accession>
<dbReference type="NCBIfam" id="TIGR00614">
    <property type="entry name" value="recQ_fam"/>
    <property type="match status" value="1"/>
</dbReference>
<evidence type="ECO:0000313" key="19">
    <source>
        <dbReference type="Proteomes" id="UP001359559"/>
    </source>
</evidence>
<feature type="domain" description="Helicase ATP-binding" evidence="16">
    <location>
        <begin position="628"/>
        <end position="803"/>
    </location>
</feature>
<dbReference type="InterPro" id="IPR002464">
    <property type="entry name" value="DNA/RNA_helicase_DEAH_CS"/>
</dbReference>
<dbReference type="GO" id="GO:0005524">
    <property type="term" value="F:ATP binding"/>
    <property type="evidence" value="ECO:0007669"/>
    <property type="project" value="UniProtKB-KW"/>
</dbReference>
<dbReference type="Pfam" id="PF00270">
    <property type="entry name" value="DEAD"/>
    <property type="match status" value="1"/>
</dbReference>
<comment type="subcellular location">
    <subcellularLocation>
        <location evidence="1">Nucleus</location>
    </subcellularLocation>
</comment>
<keyword evidence="5" id="KW-0347">Helicase</keyword>
<dbReference type="FunFam" id="3.40.50.300:FF:000340">
    <property type="entry name" value="Bloom syndrome, RecQ helicase"/>
    <property type="match status" value="1"/>
</dbReference>
<dbReference type="PROSITE" id="PS00690">
    <property type="entry name" value="DEAH_ATP_HELICASE"/>
    <property type="match status" value="1"/>
</dbReference>
<keyword evidence="19" id="KW-1185">Reference proteome</keyword>
<evidence type="ECO:0000313" key="18">
    <source>
        <dbReference type="EMBL" id="KAK7302408.1"/>
    </source>
</evidence>
<dbReference type="InterPro" id="IPR021109">
    <property type="entry name" value="Peptidase_aspartic_dom_sf"/>
</dbReference>
<dbReference type="EMBL" id="JAYKXN010000003">
    <property type="protein sequence ID" value="KAK7302408.1"/>
    <property type="molecule type" value="Genomic_DNA"/>
</dbReference>
<feature type="domain" description="Helicase C-terminal" evidence="17">
    <location>
        <begin position="828"/>
        <end position="977"/>
    </location>
</feature>
<evidence type="ECO:0000259" key="15">
    <source>
        <dbReference type="PROSITE" id="PS50967"/>
    </source>
</evidence>
<dbReference type="Pfam" id="PF09382">
    <property type="entry name" value="RQC"/>
    <property type="match status" value="1"/>
</dbReference>
<protein>
    <recommendedName>
        <fullName evidence="11">DNA 3'-5' helicase</fullName>
        <ecNumber evidence="11">5.6.2.4</ecNumber>
    </recommendedName>
</protein>
<dbReference type="InterPro" id="IPR036388">
    <property type="entry name" value="WH-like_DNA-bd_sf"/>
</dbReference>
<dbReference type="InterPro" id="IPR032284">
    <property type="entry name" value="RecQ_Zn-bd"/>
</dbReference>
<dbReference type="Proteomes" id="UP001359559">
    <property type="component" value="Unassembled WGS sequence"/>
</dbReference>
<keyword evidence="4" id="KW-0378">Hydrolase</keyword>
<evidence type="ECO:0000256" key="5">
    <source>
        <dbReference type="ARBA" id="ARBA00022806"/>
    </source>
</evidence>
<dbReference type="SMART" id="SM00490">
    <property type="entry name" value="HELICc"/>
    <property type="match status" value="1"/>
</dbReference>
<feature type="region of interest" description="Disordered" evidence="12">
    <location>
        <begin position="1270"/>
        <end position="1299"/>
    </location>
</feature>
<dbReference type="InterPro" id="IPR004589">
    <property type="entry name" value="DNA_helicase_ATP-dep_RecQ"/>
</dbReference>
<dbReference type="FunFam" id="1.10.150.80:FF:000010">
    <property type="entry name" value="ATP-dependent DNA helicase Q-like 4A"/>
    <property type="match status" value="1"/>
</dbReference>
<evidence type="ECO:0000259" key="14">
    <source>
        <dbReference type="PROSITE" id="PS50206"/>
    </source>
</evidence>
<dbReference type="Gene3D" id="1.10.150.80">
    <property type="entry name" value="HRDC domain"/>
    <property type="match status" value="1"/>
</dbReference>
<keyword evidence="6" id="KW-0067">ATP-binding</keyword>
<dbReference type="Pfam" id="PF16124">
    <property type="entry name" value="RecQ_Zn_bind"/>
    <property type="match status" value="1"/>
</dbReference>
<dbReference type="SMART" id="SM00956">
    <property type="entry name" value="RQC"/>
    <property type="match status" value="1"/>
</dbReference>
<keyword evidence="8" id="KW-0413">Isomerase</keyword>
<dbReference type="FunFam" id="3.40.50.300:FF:000296">
    <property type="entry name" value="ATP-dependent DNA helicase RecQ"/>
    <property type="match status" value="1"/>
</dbReference>
<keyword evidence="9" id="KW-0539">Nucleus</keyword>
<keyword evidence="13" id="KW-0732">Signal</keyword>
<reference evidence="18 19" key="1">
    <citation type="submission" date="2024-01" db="EMBL/GenBank/DDBJ databases">
        <title>The genomes of 5 underutilized Papilionoideae crops provide insights into root nodulation and disease resistance.</title>
        <authorList>
            <person name="Yuan L."/>
        </authorList>
    </citation>
    <scope>NUCLEOTIDE SEQUENCE [LARGE SCALE GENOMIC DNA]</scope>
    <source>
        <strain evidence="18">LY-2023</strain>
        <tissue evidence="18">Leaf</tissue>
    </source>
</reference>
<dbReference type="InterPro" id="IPR027417">
    <property type="entry name" value="P-loop_NTPase"/>
</dbReference>
<evidence type="ECO:0000256" key="6">
    <source>
        <dbReference type="ARBA" id="ARBA00022840"/>
    </source>
</evidence>
<dbReference type="PROSITE" id="PS51192">
    <property type="entry name" value="HELICASE_ATP_BIND_1"/>
    <property type="match status" value="1"/>
</dbReference>
<name>A0AAN9JNR8_CLITE</name>
<dbReference type="PANTHER" id="PTHR13710">
    <property type="entry name" value="DNA HELICASE RECQ FAMILY MEMBER"/>
    <property type="match status" value="1"/>
</dbReference>
<proteinExistence type="inferred from homology"/>
<dbReference type="Pfam" id="PF00570">
    <property type="entry name" value="HRDC"/>
    <property type="match status" value="1"/>
</dbReference>
<dbReference type="GO" id="GO:0006260">
    <property type="term" value="P:DNA replication"/>
    <property type="evidence" value="ECO:0007669"/>
    <property type="project" value="InterPro"/>
</dbReference>
<dbReference type="InterPro" id="IPR044876">
    <property type="entry name" value="HRDC_dom_sf"/>
</dbReference>